<dbReference type="InterPro" id="IPR051791">
    <property type="entry name" value="Pra-immunoreactive"/>
</dbReference>
<feature type="transmembrane region" description="Helical" evidence="6">
    <location>
        <begin position="150"/>
        <end position="172"/>
    </location>
</feature>
<keyword evidence="4 6" id="KW-1133">Transmembrane helix</keyword>
<comment type="subcellular location">
    <subcellularLocation>
        <location evidence="1">Cell membrane</location>
        <topology evidence="1">Multi-pass membrane protein</topology>
    </subcellularLocation>
</comment>
<protein>
    <submittedName>
        <fullName evidence="8">RDD family protein</fullName>
    </submittedName>
</protein>
<name>A0ABY7M810_9CHLR</name>
<feature type="transmembrane region" description="Helical" evidence="6">
    <location>
        <begin position="69"/>
        <end position="94"/>
    </location>
</feature>
<sequence>MGAEATMDTRGEGRRPAYRLHYASFESRVAAGALDILVLFIIASLFVTAGSLIVLISSDFERVEPSSTALSAFWVCVGLIPVALLLYFFIGLAWKGQTVGAAVMQLMVVRSDGRPLGVLGAMARVIGQLFYVLLAGAGIVAAYALRESTLLAGAALAIAFVLAALGILWAAFDRHRRTLHDRLAGTIVVRLV</sequence>
<keyword evidence="5 6" id="KW-0472">Membrane</keyword>
<dbReference type="Pfam" id="PF06271">
    <property type="entry name" value="RDD"/>
    <property type="match status" value="1"/>
</dbReference>
<dbReference type="RefSeq" id="WP_270057182.1">
    <property type="nucleotide sequence ID" value="NZ_CP115149.1"/>
</dbReference>
<keyword evidence="9" id="KW-1185">Reference proteome</keyword>
<feature type="domain" description="RDD" evidence="7">
    <location>
        <begin position="22"/>
        <end position="185"/>
    </location>
</feature>
<keyword evidence="2" id="KW-1003">Cell membrane</keyword>
<evidence type="ECO:0000259" key="7">
    <source>
        <dbReference type="Pfam" id="PF06271"/>
    </source>
</evidence>
<dbReference type="EMBL" id="CP115149">
    <property type="protein sequence ID" value="WBL36665.1"/>
    <property type="molecule type" value="Genomic_DNA"/>
</dbReference>
<feature type="transmembrane region" description="Helical" evidence="6">
    <location>
        <begin position="29"/>
        <end position="57"/>
    </location>
</feature>
<keyword evidence="3 6" id="KW-0812">Transmembrane</keyword>
<evidence type="ECO:0000256" key="4">
    <source>
        <dbReference type="ARBA" id="ARBA00022989"/>
    </source>
</evidence>
<organism evidence="8 9">
    <name type="scientific">Tepidiforma flava</name>
    <dbReference type="NCBI Taxonomy" id="3004094"/>
    <lineage>
        <taxon>Bacteria</taxon>
        <taxon>Bacillati</taxon>
        <taxon>Chloroflexota</taxon>
        <taxon>Tepidiformia</taxon>
        <taxon>Tepidiformales</taxon>
        <taxon>Tepidiformaceae</taxon>
        <taxon>Tepidiforma</taxon>
    </lineage>
</organism>
<evidence type="ECO:0000256" key="6">
    <source>
        <dbReference type="SAM" id="Phobius"/>
    </source>
</evidence>
<evidence type="ECO:0000256" key="3">
    <source>
        <dbReference type="ARBA" id="ARBA00022692"/>
    </source>
</evidence>
<dbReference type="Proteomes" id="UP001212803">
    <property type="component" value="Chromosome"/>
</dbReference>
<evidence type="ECO:0000256" key="5">
    <source>
        <dbReference type="ARBA" id="ARBA00023136"/>
    </source>
</evidence>
<proteinExistence type="predicted"/>
<reference evidence="8 9" key="1">
    <citation type="journal article" date="2023" name="ISME J.">
        <title>Thermophilic Dehalococcoidia with unusual traits shed light on an unexpected past.</title>
        <authorList>
            <person name="Palmer M."/>
            <person name="Covington J.K."/>
            <person name="Zhou E.M."/>
            <person name="Thomas S.C."/>
            <person name="Habib N."/>
            <person name="Seymour C.O."/>
            <person name="Lai D."/>
            <person name="Johnston J."/>
            <person name="Hashimi A."/>
            <person name="Jiao J.Y."/>
            <person name="Muok A.R."/>
            <person name="Liu L."/>
            <person name="Xian W.D."/>
            <person name="Zhi X.Y."/>
            <person name="Li M.M."/>
            <person name="Silva L.P."/>
            <person name="Bowen B.P."/>
            <person name="Louie K."/>
            <person name="Briegel A."/>
            <person name="Pett-Ridge J."/>
            <person name="Weber P.K."/>
            <person name="Tocheva E.I."/>
            <person name="Woyke T."/>
            <person name="Northen T.R."/>
            <person name="Mayali X."/>
            <person name="Li W.J."/>
            <person name="Hedlund B.P."/>
        </authorList>
    </citation>
    <scope>NUCLEOTIDE SEQUENCE [LARGE SCALE GENOMIC DNA]</scope>
    <source>
        <strain evidence="8 9">YIM 72310</strain>
    </source>
</reference>
<feature type="transmembrane region" description="Helical" evidence="6">
    <location>
        <begin position="115"/>
        <end position="144"/>
    </location>
</feature>
<dbReference type="PANTHER" id="PTHR36115:SF6">
    <property type="entry name" value="PROLINE-RICH ANTIGEN HOMOLOG"/>
    <property type="match status" value="1"/>
</dbReference>
<dbReference type="PANTHER" id="PTHR36115">
    <property type="entry name" value="PROLINE-RICH ANTIGEN HOMOLOG-RELATED"/>
    <property type="match status" value="1"/>
</dbReference>
<evidence type="ECO:0000313" key="9">
    <source>
        <dbReference type="Proteomes" id="UP001212803"/>
    </source>
</evidence>
<dbReference type="InterPro" id="IPR010432">
    <property type="entry name" value="RDD"/>
</dbReference>
<gene>
    <name evidence="8" type="ORF">O0235_03680</name>
</gene>
<evidence type="ECO:0000313" key="8">
    <source>
        <dbReference type="EMBL" id="WBL36665.1"/>
    </source>
</evidence>
<evidence type="ECO:0000256" key="1">
    <source>
        <dbReference type="ARBA" id="ARBA00004651"/>
    </source>
</evidence>
<accession>A0ABY7M810</accession>
<evidence type="ECO:0000256" key="2">
    <source>
        <dbReference type="ARBA" id="ARBA00022475"/>
    </source>
</evidence>